<dbReference type="Gene3D" id="3.90.700.10">
    <property type="entry name" value="Succinate dehydrogenase/fumarate reductase flavoprotein, catalytic domain"/>
    <property type="match status" value="1"/>
</dbReference>
<sequence length="440" mass="49418">MIDLDKYYDVIIVGAGVAGLNCALNLSTDKKILIICKDTPDKSDSYLAQGGICRLVDEDDYKGYFEDTMRAGHYENNPATVDCMIRNSQELIDDLIACGVRFARNPDGSLAYTREGGHSRPRICFHEDCTGKEITTRLMQKVRARSNIFIAPYVTMVDIICEGNTCYGIVAKDSKNGKLYRLYADYTVFASGGLGGVFENSTNFRILTGDALAICLNHGIPVDHINYIQIHPTTFYSKTKGRRFLISESVRGEGAVLLDKNFHRFCDELQPRDVVTKNILAQMKKDGTKHVWLDMRPIPREEVIKHFPTIVQRCLDEGYDVFRECIPVVPSQHYFMGGIRSDLEGRTTMDRLYAVGETCCNGVHGANRLASNSLLESLIFAKRAAKDIQSHYQRIDLNAAARAEASLDLEKYKNVPALLKSYKGIVLNAIEEAEREQPRN</sequence>
<proteinExistence type="inferred from homology"/>
<comment type="cofactor">
    <cofactor evidence="1">
        <name>FAD</name>
        <dbReference type="ChEBI" id="CHEBI:57692"/>
    </cofactor>
</comment>
<reference evidence="13" key="2">
    <citation type="journal article" date="2021" name="PeerJ">
        <title>Extensive microbial diversity within the chicken gut microbiome revealed by metagenomics and culture.</title>
        <authorList>
            <person name="Gilroy R."/>
            <person name="Ravi A."/>
            <person name="Getino M."/>
            <person name="Pursley I."/>
            <person name="Horton D.L."/>
            <person name="Alikhan N.F."/>
            <person name="Baker D."/>
            <person name="Gharbi K."/>
            <person name="Hall N."/>
            <person name="Watson M."/>
            <person name="Adriaenssens E.M."/>
            <person name="Foster-Nyarko E."/>
            <person name="Jarju S."/>
            <person name="Secka A."/>
            <person name="Antonio M."/>
            <person name="Oren A."/>
            <person name="Chaudhuri R.R."/>
            <person name="La Ragione R."/>
            <person name="Hildebrand F."/>
            <person name="Pallen M.J."/>
        </authorList>
    </citation>
    <scope>NUCLEOTIDE SEQUENCE</scope>
    <source>
        <strain evidence="13">CHK195-12923</strain>
    </source>
</reference>
<dbReference type="EMBL" id="DVNE01000024">
    <property type="protein sequence ID" value="HIU61552.1"/>
    <property type="molecule type" value="Genomic_DNA"/>
</dbReference>
<dbReference type="NCBIfam" id="NF004820">
    <property type="entry name" value="PRK06175.1"/>
    <property type="match status" value="1"/>
</dbReference>
<dbReference type="AlphaFoldDB" id="A0A9D1SJ53"/>
<evidence type="ECO:0000256" key="6">
    <source>
        <dbReference type="ARBA" id="ARBA00022630"/>
    </source>
</evidence>
<evidence type="ECO:0000259" key="12">
    <source>
        <dbReference type="Pfam" id="PF00890"/>
    </source>
</evidence>
<dbReference type="EC" id="1.4.3.16" evidence="4"/>
<evidence type="ECO:0000256" key="8">
    <source>
        <dbReference type="ARBA" id="ARBA00022827"/>
    </source>
</evidence>
<evidence type="ECO:0000256" key="5">
    <source>
        <dbReference type="ARBA" id="ARBA00021901"/>
    </source>
</evidence>
<protein>
    <recommendedName>
        <fullName evidence="5">L-aspartate oxidase</fullName>
        <ecNumber evidence="4">1.4.3.16</ecNumber>
    </recommendedName>
    <alternativeName>
        <fullName evidence="10">Quinolinate synthase B</fullName>
    </alternativeName>
</protein>
<evidence type="ECO:0000256" key="3">
    <source>
        <dbReference type="ARBA" id="ARBA00008562"/>
    </source>
</evidence>
<evidence type="ECO:0000256" key="2">
    <source>
        <dbReference type="ARBA" id="ARBA00004950"/>
    </source>
</evidence>
<evidence type="ECO:0000313" key="13">
    <source>
        <dbReference type="EMBL" id="HIU61552.1"/>
    </source>
</evidence>
<comment type="catalytic activity">
    <reaction evidence="11">
        <text>L-aspartate + O2 = iminosuccinate + H2O2</text>
        <dbReference type="Rhea" id="RHEA:25876"/>
        <dbReference type="ChEBI" id="CHEBI:15379"/>
        <dbReference type="ChEBI" id="CHEBI:16240"/>
        <dbReference type="ChEBI" id="CHEBI:29991"/>
        <dbReference type="ChEBI" id="CHEBI:77875"/>
        <dbReference type="EC" id="1.4.3.16"/>
    </reaction>
    <physiologicalReaction direction="left-to-right" evidence="11">
        <dbReference type="Rhea" id="RHEA:25877"/>
    </physiologicalReaction>
</comment>
<dbReference type="SUPFAM" id="SSF51905">
    <property type="entry name" value="FAD/NAD(P)-binding domain"/>
    <property type="match status" value="1"/>
</dbReference>
<comment type="pathway">
    <text evidence="2">Cofactor biosynthesis; NAD(+) biosynthesis; iminoaspartate from L-aspartate (oxidase route): step 1/1.</text>
</comment>
<keyword evidence="7" id="KW-0662">Pyridine nucleotide biosynthesis</keyword>
<accession>A0A9D1SJ53</accession>
<dbReference type="InterPro" id="IPR027477">
    <property type="entry name" value="Succ_DH/fumarate_Rdtase_cat_sf"/>
</dbReference>
<name>A0A9D1SJ53_9FIRM</name>
<dbReference type="InterPro" id="IPR005288">
    <property type="entry name" value="NadB"/>
</dbReference>
<evidence type="ECO:0000256" key="11">
    <source>
        <dbReference type="ARBA" id="ARBA00048305"/>
    </source>
</evidence>
<evidence type="ECO:0000256" key="10">
    <source>
        <dbReference type="ARBA" id="ARBA00030386"/>
    </source>
</evidence>
<dbReference type="InterPro" id="IPR003953">
    <property type="entry name" value="FAD-dep_OxRdtase_2_FAD-bd"/>
</dbReference>
<dbReference type="FunFam" id="3.90.700.10:FF:000002">
    <property type="entry name" value="L-aspartate oxidase"/>
    <property type="match status" value="1"/>
</dbReference>
<dbReference type="Gene3D" id="3.50.50.60">
    <property type="entry name" value="FAD/NAD(P)-binding domain"/>
    <property type="match status" value="1"/>
</dbReference>
<dbReference type="GO" id="GO:0033765">
    <property type="term" value="F:steroid dehydrogenase activity, acting on the CH-CH group of donors"/>
    <property type="evidence" value="ECO:0007669"/>
    <property type="project" value="UniProtKB-ARBA"/>
</dbReference>
<dbReference type="Pfam" id="PF00890">
    <property type="entry name" value="FAD_binding_2"/>
    <property type="match status" value="1"/>
</dbReference>
<dbReference type="InterPro" id="IPR036188">
    <property type="entry name" value="FAD/NAD-bd_sf"/>
</dbReference>
<organism evidence="13 14">
    <name type="scientific">Candidatus Coproplasma excrementigallinarum</name>
    <dbReference type="NCBI Taxonomy" id="2840747"/>
    <lineage>
        <taxon>Bacteria</taxon>
        <taxon>Bacillati</taxon>
        <taxon>Bacillota</taxon>
        <taxon>Clostridia</taxon>
        <taxon>Eubacteriales</taxon>
        <taxon>Candidatus Coproplasma</taxon>
    </lineage>
</organism>
<comment type="caution">
    <text evidence="13">The sequence shown here is derived from an EMBL/GenBank/DDBJ whole genome shotgun (WGS) entry which is preliminary data.</text>
</comment>
<dbReference type="GO" id="GO:0008734">
    <property type="term" value="F:L-aspartate oxidase activity"/>
    <property type="evidence" value="ECO:0007669"/>
    <property type="project" value="UniProtKB-EC"/>
</dbReference>
<dbReference type="Proteomes" id="UP000824110">
    <property type="component" value="Unassembled WGS sequence"/>
</dbReference>
<evidence type="ECO:0000313" key="14">
    <source>
        <dbReference type="Proteomes" id="UP000824110"/>
    </source>
</evidence>
<gene>
    <name evidence="13" type="ORF">IAB69_02765</name>
</gene>
<dbReference type="PANTHER" id="PTHR42716:SF2">
    <property type="entry name" value="L-ASPARTATE OXIDASE, CHLOROPLASTIC"/>
    <property type="match status" value="1"/>
</dbReference>
<keyword evidence="9 13" id="KW-0560">Oxidoreductase</keyword>
<evidence type="ECO:0000256" key="9">
    <source>
        <dbReference type="ARBA" id="ARBA00023002"/>
    </source>
</evidence>
<dbReference type="PANTHER" id="PTHR42716">
    <property type="entry name" value="L-ASPARTATE OXIDASE"/>
    <property type="match status" value="1"/>
</dbReference>
<comment type="similarity">
    <text evidence="3">Belongs to the FAD-dependent oxidoreductase 2 family. NadB subfamily.</text>
</comment>
<reference evidence="13" key="1">
    <citation type="submission" date="2020-10" db="EMBL/GenBank/DDBJ databases">
        <authorList>
            <person name="Gilroy R."/>
        </authorList>
    </citation>
    <scope>NUCLEOTIDE SEQUENCE</scope>
    <source>
        <strain evidence="13">CHK195-12923</strain>
    </source>
</reference>
<keyword evidence="6" id="KW-0285">Flavoprotein</keyword>
<feature type="domain" description="FAD-dependent oxidoreductase 2 FAD-binding" evidence="12">
    <location>
        <begin position="9"/>
        <end position="374"/>
    </location>
</feature>
<dbReference type="SUPFAM" id="SSF56425">
    <property type="entry name" value="Succinate dehydrogenase/fumarate reductase flavoprotein, catalytic domain"/>
    <property type="match status" value="1"/>
</dbReference>
<keyword evidence="8" id="KW-0274">FAD</keyword>
<dbReference type="GO" id="GO:0034628">
    <property type="term" value="P:'de novo' NAD+ biosynthetic process from L-aspartate"/>
    <property type="evidence" value="ECO:0007669"/>
    <property type="project" value="TreeGrafter"/>
</dbReference>
<evidence type="ECO:0000256" key="7">
    <source>
        <dbReference type="ARBA" id="ARBA00022642"/>
    </source>
</evidence>
<evidence type="ECO:0000256" key="4">
    <source>
        <dbReference type="ARBA" id="ARBA00012173"/>
    </source>
</evidence>
<evidence type="ECO:0000256" key="1">
    <source>
        <dbReference type="ARBA" id="ARBA00001974"/>
    </source>
</evidence>